<feature type="transmembrane region" description="Helical" evidence="2">
    <location>
        <begin position="324"/>
        <end position="345"/>
    </location>
</feature>
<dbReference type="Proteomes" id="UP000266673">
    <property type="component" value="Unassembled WGS sequence"/>
</dbReference>
<dbReference type="EMBL" id="QKWP01002059">
    <property type="protein sequence ID" value="RIB05044.1"/>
    <property type="molecule type" value="Genomic_DNA"/>
</dbReference>
<feature type="compositionally biased region" description="Low complexity" evidence="1">
    <location>
        <begin position="7"/>
        <end position="31"/>
    </location>
</feature>
<name>A0A397U4D2_9GLOM</name>
<evidence type="ECO:0000313" key="4">
    <source>
        <dbReference type="Proteomes" id="UP000266673"/>
    </source>
</evidence>
<sequence length="431" mass="49630">MESSEINQNSDTSNNQSSEIQIESSGINQESDISDNQSTEIQIESDASYIQCFTPCCPTHKIKVQNCPLKEVITYILYFLIFLYFNYLWYDFINTYDEQTIIMSEKIGESNFIIFPDPNNININYAQGRGSQDPYGSPLSINNISCIARYMNVSTFHDNNLFQINSRDALILDAVIQNLSRDSVIQNLSRDSVIQNLILNITANESSHGLLPGYFGIIGNFVFQQEVNIYTQQVKVKSMKVNPSVYRIPQGHFVISEFTIKIRTYSSLYFGQLGLYTEQVAFLDIETKSSLQIINGTYTLLNLSPSMNPIVHERDQYQHTFGSVISYVGGLVTSISIIIAFIFGASKIKPWHIFQVYPFCRPINRGFKYDFIRRHKLLEVEIPFVEPLKEIKDDPSNLAKKVVKRLNMIEELLRDYYIDTSYFEKNQENCR</sequence>
<reference evidence="3 4" key="1">
    <citation type="submission" date="2018-06" db="EMBL/GenBank/DDBJ databases">
        <title>Comparative genomics reveals the genomic features of Rhizophagus irregularis, R. cerebriforme, R. diaphanum and Gigaspora rosea, and their symbiotic lifestyle signature.</title>
        <authorList>
            <person name="Morin E."/>
            <person name="San Clemente H."/>
            <person name="Chen E.C.H."/>
            <person name="De La Providencia I."/>
            <person name="Hainaut M."/>
            <person name="Kuo A."/>
            <person name="Kohler A."/>
            <person name="Murat C."/>
            <person name="Tang N."/>
            <person name="Roy S."/>
            <person name="Loubradou J."/>
            <person name="Henrissat B."/>
            <person name="Grigoriev I.V."/>
            <person name="Corradi N."/>
            <person name="Roux C."/>
            <person name="Martin F.M."/>
        </authorList>
    </citation>
    <scope>NUCLEOTIDE SEQUENCE [LARGE SCALE GENOMIC DNA]</scope>
    <source>
        <strain evidence="3 4">DAOM 194757</strain>
    </source>
</reference>
<proteinExistence type="predicted"/>
<evidence type="ECO:0000256" key="1">
    <source>
        <dbReference type="SAM" id="MobiDB-lite"/>
    </source>
</evidence>
<comment type="caution">
    <text evidence="3">The sequence shown here is derived from an EMBL/GenBank/DDBJ whole genome shotgun (WGS) entry which is preliminary data.</text>
</comment>
<keyword evidence="2" id="KW-0812">Transmembrane</keyword>
<dbReference type="AlphaFoldDB" id="A0A397U4D2"/>
<keyword evidence="2" id="KW-1133">Transmembrane helix</keyword>
<gene>
    <name evidence="3" type="ORF">C2G38_2220721</name>
</gene>
<keyword evidence="4" id="KW-1185">Reference proteome</keyword>
<protein>
    <recommendedName>
        <fullName evidence="5">Transmembrane protein</fullName>
    </recommendedName>
</protein>
<organism evidence="3 4">
    <name type="scientific">Gigaspora rosea</name>
    <dbReference type="NCBI Taxonomy" id="44941"/>
    <lineage>
        <taxon>Eukaryota</taxon>
        <taxon>Fungi</taxon>
        <taxon>Fungi incertae sedis</taxon>
        <taxon>Mucoromycota</taxon>
        <taxon>Glomeromycotina</taxon>
        <taxon>Glomeromycetes</taxon>
        <taxon>Diversisporales</taxon>
        <taxon>Gigasporaceae</taxon>
        <taxon>Gigaspora</taxon>
    </lineage>
</organism>
<feature type="region of interest" description="Disordered" evidence="1">
    <location>
        <begin position="1"/>
        <end position="38"/>
    </location>
</feature>
<feature type="transmembrane region" description="Helical" evidence="2">
    <location>
        <begin position="72"/>
        <end position="90"/>
    </location>
</feature>
<accession>A0A397U4D2</accession>
<evidence type="ECO:0008006" key="5">
    <source>
        <dbReference type="Google" id="ProtNLM"/>
    </source>
</evidence>
<dbReference type="OrthoDB" id="10396942at2759"/>
<keyword evidence="2" id="KW-0472">Membrane</keyword>
<evidence type="ECO:0000313" key="3">
    <source>
        <dbReference type="EMBL" id="RIB05044.1"/>
    </source>
</evidence>
<evidence type="ECO:0000256" key="2">
    <source>
        <dbReference type="SAM" id="Phobius"/>
    </source>
</evidence>